<comment type="caution">
    <text evidence="3">The sequence shown here is derived from an EMBL/GenBank/DDBJ whole genome shotgun (WGS) entry which is preliminary data.</text>
</comment>
<keyword evidence="4" id="KW-1185">Reference proteome</keyword>
<name>A0A9W8HSL0_9FUNG</name>
<sequence>MGYMYPKRAASSSESSERPAKRRCTDKGKEPERVAFSTEAATGTAVASELPTVPALPRGFPPPPSGYELLFEAWGDKWRELHGDTKACGDLQVKLFGFLEAAKMNQDKVVEAKRNFIASLHQAITQAREKLLEVKIIALPSGKPADPERVKHFEKQISEFIADLTLEEEELNKLQNTKKLDETRQAIQGLLETSTSTTGQLKYEYMLQCEFCAD</sequence>
<keyword evidence="1" id="KW-0175">Coiled coil</keyword>
<evidence type="ECO:0000313" key="3">
    <source>
        <dbReference type="EMBL" id="KAJ2800617.1"/>
    </source>
</evidence>
<evidence type="ECO:0000313" key="4">
    <source>
        <dbReference type="Proteomes" id="UP001140094"/>
    </source>
</evidence>
<accession>A0A9W8HSL0</accession>
<reference evidence="3" key="1">
    <citation type="submission" date="2022-07" db="EMBL/GenBank/DDBJ databases">
        <title>Phylogenomic reconstructions and comparative analyses of Kickxellomycotina fungi.</title>
        <authorList>
            <person name="Reynolds N.K."/>
            <person name="Stajich J.E."/>
            <person name="Barry K."/>
            <person name="Grigoriev I.V."/>
            <person name="Crous P."/>
            <person name="Smith M.E."/>
        </authorList>
    </citation>
    <scope>NUCLEOTIDE SEQUENCE</scope>
    <source>
        <strain evidence="3">NRRL 1565</strain>
    </source>
</reference>
<feature type="compositionally biased region" description="Low complexity" evidence="2">
    <location>
        <begin position="1"/>
        <end position="14"/>
    </location>
</feature>
<feature type="compositionally biased region" description="Basic and acidic residues" evidence="2">
    <location>
        <begin position="15"/>
        <end position="33"/>
    </location>
</feature>
<gene>
    <name evidence="3" type="ORF">H4R20_003993</name>
</gene>
<dbReference type="EMBL" id="JANBUO010000952">
    <property type="protein sequence ID" value="KAJ2800617.1"/>
    <property type="molecule type" value="Genomic_DNA"/>
</dbReference>
<evidence type="ECO:0000256" key="2">
    <source>
        <dbReference type="SAM" id="MobiDB-lite"/>
    </source>
</evidence>
<evidence type="ECO:0000256" key="1">
    <source>
        <dbReference type="SAM" id="Coils"/>
    </source>
</evidence>
<feature type="coiled-coil region" evidence="1">
    <location>
        <begin position="157"/>
        <end position="184"/>
    </location>
</feature>
<dbReference type="AlphaFoldDB" id="A0A9W8HSL0"/>
<organism evidence="3 4">
    <name type="scientific">Coemansia guatemalensis</name>
    <dbReference type="NCBI Taxonomy" id="2761395"/>
    <lineage>
        <taxon>Eukaryota</taxon>
        <taxon>Fungi</taxon>
        <taxon>Fungi incertae sedis</taxon>
        <taxon>Zoopagomycota</taxon>
        <taxon>Kickxellomycotina</taxon>
        <taxon>Kickxellomycetes</taxon>
        <taxon>Kickxellales</taxon>
        <taxon>Kickxellaceae</taxon>
        <taxon>Coemansia</taxon>
    </lineage>
</organism>
<proteinExistence type="predicted"/>
<dbReference type="Proteomes" id="UP001140094">
    <property type="component" value="Unassembled WGS sequence"/>
</dbReference>
<feature type="region of interest" description="Disordered" evidence="2">
    <location>
        <begin position="1"/>
        <end position="36"/>
    </location>
</feature>
<protein>
    <submittedName>
        <fullName evidence="3">Uncharacterized protein</fullName>
    </submittedName>
</protein>